<feature type="disulfide bond" evidence="24">
    <location>
        <begin position="472"/>
        <end position="481"/>
    </location>
</feature>
<evidence type="ECO:0000256" key="12">
    <source>
        <dbReference type="ARBA" id="ARBA00023180"/>
    </source>
</evidence>
<feature type="disulfide bond" evidence="24">
    <location>
        <begin position="777"/>
        <end position="786"/>
    </location>
</feature>
<evidence type="ECO:0000256" key="15">
    <source>
        <dbReference type="ARBA" id="ARBA00071082"/>
    </source>
</evidence>
<comment type="caution">
    <text evidence="24">Lacks conserved residue(s) required for the propagation of feature annotation.</text>
</comment>
<feature type="disulfide bond" evidence="24">
    <location>
        <begin position="1067"/>
        <end position="1079"/>
    </location>
</feature>
<dbReference type="PROSITE" id="PS51116">
    <property type="entry name" value="LAMININ_IVB"/>
    <property type="match status" value="1"/>
</dbReference>
<feature type="domain" description="Laminin EGF-like" evidence="27">
    <location>
        <begin position="804"/>
        <end position="849"/>
    </location>
</feature>
<feature type="disulfide bond" evidence="24">
    <location>
        <begin position="758"/>
        <end position="775"/>
    </location>
</feature>
<feature type="domain" description="Laminin N-terminal" evidence="29">
    <location>
        <begin position="24"/>
        <end position="262"/>
    </location>
</feature>
<feature type="disulfide bond" evidence="24">
    <location>
        <begin position="420"/>
        <end position="429"/>
    </location>
</feature>
<dbReference type="Pfam" id="PF21199">
    <property type="entry name" value="LAMININ_IV_B"/>
    <property type="match status" value="1"/>
</dbReference>
<feature type="domain" description="Laminin EGF-like" evidence="27">
    <location>
        <begin position="1011"/>
        <end position="1066"/>
    </location>
</feature>
<evidence type="ECO:0000256" key="21">
    <source>
        <dbReference type="ARBA" id="ARBA00080199"/>
    </source>
</evidence>
<dbReference type="FunFam" id="2.10.25.10:FF:000011">
    <property type="entry name" value="Cadherin EGF LAG seven-pass G-type receptor"/>
    <property type="match status" value="2"/>
</dbReference>
<evidence type="ECO:0000256" key="4">
    <source>
        <dbReference type="ARBA" id="ARBA00022530"/>
    </source>
</evidence>
<feature type="disulfide bond" evidence="24">
    <location>
        <begin position="756"/>
        <end position="768"/>
    </location>
</feature>
<evidence type="ECO:0000256" key="5">
    <source>
        <dbReference type="ARBA" id="ARBA00022553"/>
    </source>
</evidence>
<evidence type="ECO:0000256" key="23">
    <source>
        <dbReference type="ARBA" id="ARBA00081237"/>
    </source>
</evidence>
<feature type="disulfide bond" evidence="24">
    <location>
        <begin position="1115"/>
        <end position="1127"/>
    </location>
</feature>
<name>W5KEF1_ASTMX</name>
<dbReference type="CDD" id="cd22300">
    <property type="entry name" value="cc_LAMB1_C"/>
    <property type="match status" value="1"/>
</dbReference>
<keyword evidence="13 24" id="KW-0424">Laminin EGF-like domain</keyword>
<evidence type="ECO:0000313" key="31">
    <source>
        <dbReference type="Proteomes" id="UP000018467"/>
    </source>
</evidence>
<reference evidence="30" key="4">
    <citation type="submission" date="2025-09" db="UniProtKB">
        <authorList>
            <consortium name="Ensembl"/>
        </authorList>
    </citation>
    <scope>IDENTIFICATION</scope>
</reference>
<feature type="disulfide bond" evidence="24">
    <location>
        <begin position="357"/>
        <end position="366"/>
    </location>
</feature>
<dbReference type="InterPro" id="IPR013015">
    <property type="entry name" value="Laminin_IV_B"/>
</dbReference>
<dbReference type="SUPFAM" id="SSF57196">
    <property type="entry name" value="EGF/Laminin"/>
    <property type="match status" value="12"/>
</dbReference>
<dbReference type="Pfam" id="PF00055">
    <property type="entry name" value="Laminin_N"/>
    <property type="match status" value="1"/>
</dbReference>
<evidence type="ECO:0000256" key="13">
    <source>
        <dbReference type="ARBA" id="ARBA00023292"/>
    </source>
</evidence>
<feature type="coiled-coil region" evidence="25">
    <location>
        <begin position="1410"/>
        <end position="1493"/>
    </location>
</feature>
<evidence type="ECO:0000256" key="8">
    <source>
        <dbReference type="ARBA" id="ARBA00022869"/>
    </source>
</evidence>
<feature type="domain" description="Laminin EGF-like" evidence="27">
    <location>
        <begin position="756"/>
        <end position="803"/>
    </location>
</feature>
<dbReference type="PROSITE" id="PS50027">
    <property type="entry name" value="EGF_LAM_2"/>
    <property type="match status" value="11"/>
</dbReference>
<keyword evidence="10 25" id="KW-0175">Coiled coil</keyword>
<dbReference type="Gene3D" id="2.60.120.260">
    <property type="entry name" value="Galactose-binding domain-like"/>
    <property type="match status" value="1"/>
</dbReference>
<feature type="disulfide bond" evidence="24">
    <location>
        <begin position="825"/>
        <end position="834"/>
    </location>
</feature>
<dbReference type="FunFam" id="2.10.25.10:FF:000138">
    <property type="entry name" value="Laminin subunit beta 1"/>
    <property type="match status" value="1"/>
</dbReference>
<evidence type="ECO:0000259" key="28">
    <source>
        <dbReference type="PROSITE" id="PS51116"/>
    </source>
</evidence>
<dbReference type="SUPFAM" id="SSF49785">
    <property type="entry name" value="Galactose-binding domain-like"/>
    <property type="match status" value="1"/>
</dbReference>
<feature type="disulfide bond" evidence="24">
    <location>
        <begin position="806"/>
        <end position="823"/>
    </location>
</feature>
<evidence type="ECO:0000256" key="24">
    <source>
        <dbReference type="PROSITE-ProRule" id="PRU00460"/>
    </source>
</evidence>
<protein>
    <recommendedName>
        <fullName evidence="15">Laminin subunit beta-2</fullName>
    </recommendedName>
    <alternativeName>
        <fullName evidence="18">Laminin-11 subunit beta</fullName>
    </alternativeName>
    <alternativeName>
        <fullName evidence="19">Laminin-14 subunit beta</fullName>
    </alternativeName>
    <alternativeName>
        <fullName evidence="23">Laminin-15 subunit beta</fullName>
    </alternativeName>
    <alternativeName>
        <fullName evidence="22">Laminin-3 subunit beta</fullName>
    </alternativeName>
    <alternativeName>
        <fullName evidence="21">Laminin-4 subunit beta</fullName>
    </alternativeName>
    <alternativeName>
        <fullName evidence="17">Laminin-7 subunit beta</fullName>
    </alternativeName>
    <alternativeName>
        <fullName evidence="20">Laminin-9 subunit beta</fullName>
    </alternativeName>
    <alternativeName>
        <fullName evidence="16">S-laminin subunit beta</fullName>
    </alternativeName>
</protein>
<dbReference type="CDD" id="cd00055">
    <property type="entry name" value="EGF_Lam"/>
    <property type="match status" value="13"/>
</dbReference>
<evidence type="ECO:0000256" key="19">
    <source>
        <dbReference type="ARBA" id="ARBA00079356"/>
    </source>
</evidence>
<keyword evidence="11 24" id="KW-1015">Disulfide bond</keyword>
<dbReference type="FunFam" id="2.10.25.10:FF:000135">
    <property type="entry name" value="Laminin subunit beta 4"/>
    <property type="match status" value="3"/>
</dbReference>
<dbReference type="Gene3D" id="2.170.300.10">
    <property type="entry name" value="Tie2 ligand-binding domain superfamily"/>
    <property type="match status" value="1"/>
</dbReference>
<feature type="disulfide bond" evidence="24">
    <location>
        <begin position="1039"/>
        <end position="1048"/>
    </location>
</feature>
<dbReference type="GO" id="GO:0016477">
    <property type="term" value="P:cell migration"/>
    <property type="evidence" value="ECO:0007669"/>
    <property type="project" value="TreeGrafter"/>
</dbReference>
<evidence type="ECO:0000256" key="18">
    <source>
        <dbReference type="ARBA" id="ARBA00079179"/>
    </source>
</evidence>
<keyword evidence="9" id="KW-0130">Cell adhesion</keyword>
<comment type="subcellular location">
    <subcellularLocation>
        <location evidence="2">Secreted</location>
        <location evidence="2">Extracellular space</location>
        <location evidence="2">Extracellular matrix</location>
        <location evidence="2">Basement membrane</location>
    </subcellularLocation>
</comment>
<evidence type="ECO:0000256" key="3">
    <source>
        <dbReference type="ARBA" id="ARBA00022525"/>
    </source>
</evidence>
<evidence type="ECO:0000256" key="1">
    <source>
        <dbReference type="ARBA" id="ARBA00002418"/>
    </source>
</evidence>
<reference evidence="31" key="2">
    <citation type="journal article" date="2014" name="Nat. Commun.">
        <title>The cavefish genome reveals candidate genes for eye loss.</title>
        <authorList>
            <person name="McGaugh S.E."/>
            <person name="Gross J.B."/>
            <person name="Aken B."/>
            <person name="Blin M."/>
            <person name="Borowsky R."/>
            <person name="Chalopin D."/>
            <person name="Hinaux H."/>
            <person name="Jeffery W.R."/>
            <person name="Keene A."/>
            <person name="Ma L."/>
            <person name="Minx P."/>
            <person name="Murphy D."/>
            <person name="O'Quin K.E."/>
            <person name="Retaux S."/>
            <person name="Rohner N."/>
            <person name="Searle S.M."/>
            <person name="Stahl B.A."/>
            <person name="Tabin C."/>
            <person name="Volff J.N."/>
            <person name="Yoshizawa M."/>
            <person name="Warren W.C."/>
        </authorList>
    </citation>
    <scope>NUCLEOTIDE SEQUENCE [LARGE SCALE GENOMIC DNA]</scope>
    <source>
        <strain evidence="31">female</strain>
    </source>
</reference>
<feature type="domain" description="Laminin EGF-like" evidence="27">
    <location>
        <begin position="449"/>
        <end position="500"/>
    </location>
</feature>
<comment type="subunit">
    <text evidence="14">Laminin is a complex glycoprotein, consisting of three different polypeptide chains (alpha, beta, gamma), which are bound to each other by disulfide bonds into a cross-shaped molecule comprising one long and three short arms with globules at each end. Beta-2 is a subunit of laminin-3 (laminin-121 or S-laminin), laminin-4 (laminin-221 or S-merosin), laminin-7 (laminin-321 or KS-laminin), laminin-9 (laminin-421), laminin-11 (laminin-521), laminin-14 (laminin-423) and laminin-15 (laminin-523).</text>
</comment>
<dbReference type="Pfam" id="PF23219">
    <property type="entry name" value="LAMB1"/>
    <property type="match status" value="1"/>
</dbReference>
<dbReference type="FunFam" id="2.10.25.10:FF:000130">
    <property type="entry name" value="Laminin subunit beta 1"/>
    <property type="match status" value="1"/>
</dbReference>
<dbReference type="Proteomes" id="UP000018467">
    <property type="component" value="Unassembled WGS sequence"/>
</dbReference>
<keyword evidence="12" id="KW-0325">Glycoprotein</keyword>
<dbReference type="Pfam" id="PF00053">
    <property type="entry name" value="EGF_laminin"/>
    <property type="match status" value="11"/>
</dbReference>
<comment type="function">
    <text evidence="1">Binding to cells via a high affinity receptor, laminin is thought to mediate the attachment, migration and organization of cells into tissues during embryonic development by interacting with other extracellular matrix components.</text>
</comment>
<dbReference type="GO" id="GO:0034446">
    <property type="term" value="P:substrate adhesion-dependent cell spreading"/>
    <property type="evidence" value="ECO:0007669"/>
    <property type="project" value="TreeGrafter"/>
</dbReference>
<evidence type="ECO:0000256" key="20">
    <source>
        <dbReference type="ARBA" id="ARBA00080055"/>
    </source>
</evidence>
<dbReference type="FunFam" id="2.170.300.10:FF:000004">
    <property type="entry name" value="Laminin subunit beta 1"/>
    <property type="match status" value="1"/>
</dbReference>
<dbReference type="FunFam" id="2.10.25.10:FF:000074">
    <property type="entry name" value="Laminin subunit alpha"/>
    <property type="match status" value="1"/>
</dbReference>
<feature type="domain" description="Laminin EGF-like" evidence="27">
    <location>
        <begin position="1115"/>
        <end position="1161"/>
    </location>
</feature>
<dbReference type="Bgee" id="ENSAMXG00000005792">
    <property type="expression patterns" value="Expressed in muscle tissue and 14 other cell types or tissues"/>
</dbReference>
<reference evidence="31" key="1">
    <citation type="submission" date="2013-03" db="EMBL/GenBank/DDBJ databases">
        <authorList>
            <person name="Jeffery W."/>
            <person name="Warren W."/>
            <person name="Wilson R.K."/>
        </authorList>
    </citation>
    <scope>NUCLEOTIDE SEQUENCE</scope>
    <source>
        <strain evidence="31">female</strain>
    </source>
</reference>
<feature type="disulfide bond" evidence="24">
    <location>
        <begin position="484"/>
        <end position="498"/>
    </location>
</feature>
<keyword evidence="6" id="KW-0732">Signal</keyword>
<feature type="region of interest" description="Disordered" evidence="26">
    <location>
        <begin position="1308"/>
        <end position="1328"/>
    </location>
</feature>
<evidence type="ECO:0000259" key="27">
    <source>
        <dbReference type="PROSITE" id="PS50027"/>
    </source>
</evidence>
<feature type="domain" description="Laminin EGF-like" evidence="27">
    <location>
        <begin position="263"/>
        <end position="326"/>
    </location>
</feature>
<feature type="disulfide bond" evidence="24">
    <location>
        <begin position="1088"/>
        <end position="1097"/>
    </location>
</feature>
<dbReference type="PRINTS" id="PR00011">
    <property type="entry name" value="EGFLAMININ"/>
</dbReference>
<dbReference type="GO" id="GO:0070831">
    <property type="term" value="P:basement membrane assembly"/>
    <property type="evidence" value="ECO:0007669"/>
    <property type="project" value="TreeGrafter"/>
</dbReference>
<proteinExistence type="predicted"/>
<dbReference type="PANTHER" id="PTHR10574:SF233">
    <property type="entry name" value="LAMININ SUBUNIT BETA-1"/>
    <property type="match status" value="1"/>
</dbReference>
<evidence type="ECO:0000259" key="29">
    <source>
        <dbReference type="PROSITE" id="PS51117"/>
    </source>
</evidence>
<feature type="domain" description="Laminin EGF-like" evidence="27">
    <location>
        <begin position="959"/>
        <end position="1010"/>
    </location>
</feature>
<dbReference type="GO" id="GO:0005178">
    <property type="term" value="F:integrin binding"/>
    <property type="evidence" value="ECO:0007669"/>
    <property type="project" value="TreeGrafter"/>
</dbReference>
<dbReference type="InterPro" id="IPR008211">
    <property type="entry name" value="Laminin_N"/>
</dbReference>
<evidence type="ECO:0000256" key="14">
    <source>
        <dbReference type="ARBA" id="ARBA00065009"/>
    </source>
</evidence>
<dbReference type="FunFam" id="2.10.25.10:FF:000145">
    <property type="entry name" value="Laminin subunit beta 1"/>
    <property type="match status" value="1"/>
</dbReference>
<dbReference type="Gene3D" id="2.10.25.10">
    <property type="entry name" value="Laminin"/>
    <property type="match status" value="11"/>
</dbReference>
<keyword evidence="8" id="KW-0084">Basement membrane</keyword>
<feature type="domain" description="Laminin EGF-like" evidence="27">
    <location>
        <begin position="1067"/>
        <end position="1114"/>
    </location>
</feature>
<keyword evidence="3" id="KW-0964">Secreted</keyword>
<keyword evidence="4" id="KW-0272">Extracellular matrix</keyword>
<dbReference type="PROSITE" id="PS51117">
    <property type="entry name" value="LAMININ_NTER"/>
    <property type="match status" value="1"/>
</dbReference>
<feature type="disulfide bond" evidence="24">
    <location>
        <begin position="804"/>
        <end position="816"/>
    </location>
</feature>
<dbReference type="FunFam" id="2.10.25.10:FF:000333">
    <property type="entry name" value="netrin-4 isoform X2"/>
    <property type="match status" value="1"/>
</dbReference>
<dbReference type="SMART" id="SM00180">
    <property type="entry name" value="EGF_Lam"/>
    <property type="match status" value="13"/>
</dbReference>
<evidence type="ECO:0000256" key="11">
    <source>
        <dbReference type="ARBA" id="ARBA00023157"/>
    </source>
</evidence>
<dbReference type="FunFam" id="2.60.120.260:FF:000010">
    <property type="entry name" value="Laminin subunit beta 1"/>
    <property type="match status" value="1"/>
</dbReference>
<dbReference type="FunFam" id="2.170.300.10:FF:000001">
    <property type="entry name" value="Laminin subunit beta-1"/>
    <property type="match status" value="1"/>
</dbReference>
<dbReference type="InterPro" id="IPR000742">
    <property type="entry name" value="EGF"/>
</dbReference>
<feature type="disulfide bond" evidence="24">
    <location>
        <begin position="432"/>
        <end position="446"/>
    </location>
</feature>
<evidence type="ECO:0000256" key="2">
    <source>
        <dbReference type="ARBA" id="ARBA00004302"/>
    </source>
</evidence>
<evidence type="ECO:0000256" key="7">
    <source>
        <dbReference type="ARBA" id="ARBA00022737"/>
    </source>
</evidence>
<evidence type="ECO:0000256" key="10">
    <source>
        <dbReference type="ARBA" id="ARBA00023054"/>
    </source>
</evidence>
<keyword evidence="7" id="KW-0677">Repeat</keyword>
<evidence type="ECO:0000256" key="16">
    <source>
        <dbReference type="ARBA" id="ARBA00075305"/>
    </source>
</evidence>
<dbReference type="Pfam" id="PF24973">
    <property type="entry name" value="EGF_LMN_ATRN"/>
    <property type="match status" value="2"/>
</dbReference>
<dbReference type="InterPro" id="IPR050440">
    <property type="entry name" value="Laminin/Netrin_ECM"/>
</dbReference>
<keyword evidence="31" id="KW-1185">Reference proteome</keyword>
<feature type="disulfide bond" evidence="24">
    <location>
        <begin position="292"/>
        <end position="301"/>
    </location>
</feature>
<evidence type="ECO:0000256" key="22">
    <source>
        <dbReference type="ARBA" id="ARBA00080856"/>
    </source>
</evidence>
<organism evidence="30 31">
    <name type="scientific">Astyanax mexicanus</name>
    <name type="common">Blind cave fish</name>
    <name type="synonym">Astyanax fasciatus mexicanus</name>
    <dbReference type="NCBI Taxonomy" id="7994"/>
    <lineage>
        <taxon>Eukaryota</taxon>
        <taxon>Metazoa</taxon>
        <taxon>Chordata</taxon>
        <taxon>Craniata</taxon>
        <taxon>Vertebrata</taxon>
        <taxon>Euteleostomi</taxon>
        <taxon>Actinopterygii</taxon>
        <taxon>Neopterygii</taxon>
        <taxon>Teleostei</taxon>
        <taxon>Ostariophysi</taxon>
        <taxon>Characiformes</taxon>
        <taxon>Characoidei</taxon>
        <taxon>Acestrorhamphidae</taxon>
        <taxon>Acestrorhamphinae</taxon>
        <taxon>Astyanax</taxon>
    </lineage>
</organism>
<reference evidence="30" key="3">
    <citation type="submission" date="2025-08" db="UniProtKB">
        <authorList>
            <consortium name="Ensembl"/>
        </authorList>
    </citation>
    <scope>IDENTIFICATION</scope>
</reference>
<dbReference type="FunFam" id="2.10.25.10:FF:000065">
    <property type="entry name" value="Laminin subunit beta 1"/>
    <property type="match status" value="1"/>
</dbReference>
<feature type="domain" description="Laminin EGF-like" evidence="27">
    <location>
        <begin position="327"/>
        <end position="389"/>
    </location>
</feature>
<dbReference type="InterPro" id="IPR002049">
    <property type="entry name" value="LE_dom"/>
</dbReference>
<dbReference type="SMART" id="SM00136">
    <property type="entry name" value="LamNT"/>
    <property type="match status" value="1"/>
</dbReference>
<dbReference type="InterPro" id="IPR056558">
    <property type="entry name" value="LAMB1-4_helical"/>
</dbReference>
<evidence type="ECO:0000256" key="25">
    <source>
        <dbReference type="SAM" id="Coils"/>
    </source>
</evidence>
<dbReference type="PANTHER" id="PTHR10574">
    <property type="entry name" value="NETRIN/LAMININ-RELATED"/>
    <property type="match status" value="1"/>
</dbReference>
<evidence type="ECO:0000256" key="17">
    <source>
        <dbReference type="ARBA" id="ARBA00076137"/>
    </source>
</evidence>
<sequence>QWTLESLGLGLLAQYVPDHNDKCAEGSCYPATGDLLIGRAHRLMASSTCGLNGPETYCIVSNMQAGKCFDCDSRETYDEYSYPNSHTIDNVVTTFTPNRLKTWWQSQNGMENVTIQLDLEAEFHFTHLIMTFKTFRPAAMVIERSADYGQSWKVYRYFAFDCSESFPYISQGPVVNVDDIICDSRYSDMEPSTAGEVIFRALDPVFKIPDPYSQRIQNLLRITNLRVRMLKLHTLGDDLLDGGEEVRRKYYYALYDMVVRGNCFCYGHASECAPVRESERGEDGMVHGHCMCKHHTTGLNCEECEEFYQDAPWKPAQGRSTNACKKCECNYHSDECHFDMAVYLSSGNVSGGVCDNCQHNTQGQHCDDCKPFYYQHPNKHLRDPRICRPCDCDPLGSLNDGICDSVTDVLKGLIAGQCRCKPNVEGESCNHCKPGHYGLSEHPLGCLPCSCNPMGTLPGGNPCDTETGRCYCRRLVTGQYCDQCLPQFWGLSNDMDGCRPCDCDLGGALNNDCPPVTGQCVCREHMFGRRCDQMESGYYFASLDHYIYEAEDAAFDPAVKVVPRPLPADRHPTWTGIGFANVPEGGTLRFTIDNVPQSMEYSLLIRYEPQLPDVWEQVMVDVKRTGFPSPSAHCSPPYADQQSASLPPGYRYVVLPRPVCLEKGQTYTVEMLMALYSSNDLHQNPHMLIDSIVLVPAVKDLELFSGSPDRQEAWTMFQKYRCLEQGQSVQKTPMTDICREYIFSASALMHQGAMECQCDPRGSVSLLCDSIGGQCSCRPNVVGKRCDTCSPGTFQLGPSGCRSCECDPMGSLNDFCDTTTGQCPCLPGVYGRQCAHCLHNHWGFPHCQECFCNGHSHHCHPQTGQCLECRDHTTGQHCERCESGYHGNALLSSGEHCRPCMCPDGPGSGRQFADTCYHNPNLRQLVCVCSPGYKGSRCEECMPGYYGNPHVVGGRCHPCQCNGNIHMHDPGSCDSRTGVCLRCLFHTEGHGCQHCRRGYYGDASTQSCQKCMCLPLGTASQSCRDGECECDRVSGQCPCLPGVVGLNCDRCAPNTWNINSKEGCQPCKCHPTHSYSLSCDLLSGQCSCKPGFGGRACGECRELFWGDPEIKCHACDCDPRGIATPQCNKMTGTCVCAEGVSGKRCDSCGRGYVGTFPDCQRCHKCFSEWDLTVNELTNQTQHLVGNVEELKVSGLVSAYQDTVSSLEGGIKELTQIVEDNKAHQTLTHSENLLRQAKYLVLGRSLNRTEQTVGQVSADHTRALDDLNTLSEEAQRLQDSTEDKQAQVLRIKHSNIRGAADSIREYYQQSREAEGRANRATTDPLGPLEKSAGLRRATETTLNAIQGEYELKQKLQAERLDRLNKDLEQEDLSKLSHRVCGGASGPDGCGDCGGLGCEGEDGSPQCGGEDCKGLITQSRESESKAKDLEQDILNSLREVEKLHRMVSDARGRADEARLSAQDVAQKTNQSKAKFQQTNQELRELIQEIRDFLTRGTDLGRIETLADEVLKLKMPTAAGELKDITAEIRQHVANLTSVDDILAESADQARIAEGLLEEAHAVSETAVQLQEEAEEVQAALNESEHAQSAADESLKAAQIDLSYTQQKMASVESETEGSEFKLSNSTQWRLNLESEVRAVRDQTRDTSISADFSQRKTDYISEDTQQTKRALELELEPNFKLLSGLMEQKAVGVFDARERAEQLRQEAKNLLDDTRNKLQKLLELERAFLVNQRTLEERAEVLVGLEKQAEDVLQELSQKISGYSGCL</sequence>
<evidence type="ECO:0000256" key="9">
    <source>
        <dbReference type="ARBA" id="ARBA00022889"/>
    </source>
</evidence>
<dbReference type="SMART" id="SM00181">
    <property type="entry name" value="EGF"/>
    <property type="match status" value="8"/>
</dbReference>
<feature type="disulfide bond" evidence="24">
    <location>
        <begin position="869"/>
        <end position="878"/>
    </location>
</feature>
<feature type="domain" description="Laminin EGF-like" evidence="27">
    <location>
        <begin position="850"/>
        <end position="899"/>
    </location>
</feature>
<dbReference type="GO" id="GO:0150043">
    <property type="term" value="F:structural constituent of synapse-associated extracellular matrix"/>
    <property type="evidence" value="ECO:0007669"/>
    <property type="project" value="TreeGrafter"/>
</dbReference>
<dbReference type="PROSITE" id="PS00022">
    <property type="entry name" value="EGF_1"/>
    <property type="match status" value="1"/>
</dbReference>
<feature type="coiled-coil region" evidence="25">
    <location>
        <begin position="1691"/>
        <end position="1722"/>
    </location>
</feature>
<feature type="coiled-coil region" evidence="25">
    <location>
        <begin position="1550"/>
        <end position="1587"/>
    </location>
</feature>
<dbReference type="InterPro" id="IPR008979">
    <property type="entry name" value="Galactose-bd-like_sf"/>
</dbReference>
<dbReference type="InterPro" id="IPR056863">
    <property type="entry name" value="LMN_ATRN_NET-like_EGF"/>
</dbReference>
<keyword evidence="5" id="KW-0597">Phosphoprotein</keyword>
<evidence type="ECO:0000313" key="30">
    <source>
        <dbReference type="Ensembl" id="ENSAMXP00000005962.2"/>
    </source>
</evidence>
<dbReference type="GeneTree" id="ENSGT00940000156003"/>
<feature type="disulfide bond" evidence="24">
    <location>
        <begin position="1117"/>
        <end position="1134"/>
    </location>
</feature>
<accession>W5KEF1</accession>
<dbReference type="GO" id="GO:0009887">
    <property type="term" value="P:animal organ morphogenesis"/>
    <property type="evidence" value="ECO:0007669"/>
    <property type="project" value="TreeGrafter"/>
</dbReference>
<feature type="coiled-coil region" evidence="25">
    <location>
        <begin position="1259"/>
        <end position="1286"/>
    </location>
</feature>
<feature type="disulfide bond" evidence="24">
    <location>
        <begin position="1136"/>
        <end position="1145"/>
    </location>
</feature>
<dbReference type="GO" id="GO:0007411">
    <property type="term" value="P:axon guidance"/>
    <property type="evidence" value="ECO:0007669"/>
    <property type="project" value="TreeGrafter"/>
</dbReference>
<feature type="disulfide bond" evidence="24">
    <location>
        <begin position="1069"/>
        <end position="1086"/>
    </location>
</feature>
<feature type="domain" description="Laminin EGF-like" evidence="27">
    <location>
        <begin position="390"/>
        <end position="448"/>
    </location>
</feature>
<feature type="disulfide bond" evidence="24">
    <location>
        <begin position="983"/>
        <end position="992"/>
    </location>
</feature>
<feature type="domain" description="Laminin IV type B" evidence="28">
    <location>
        <begin position="540"/>
        <end position="750"/>
    </location>
</feature>
<dbReference type="PROSITE" id="PS01248">
    <property type="entry name" value="EGF_LAM_1"/>
    <property type="match status" value="5"/>
</dbReference>
<dbReference type="FunFam" id="2.10.25.10:FF:000101">
    <property type="entry name" value="Laminin subunit beta 1"/>
    <property type="match status" value="1"/>
</dbReference>
<dbReference type="eggNOG" id="KOG0994">
    <property type="taxonomic scope" value="Eukaryota"/>
</dbReference>
<evidence type="ECO:0000256" key="6">
    <source>
        <dbReference type="ARBA" id="ARBA00022729"/>
    </source>
</evidence>
<dbReference type="HOGENOM" id="CLU_001560_1_0_1"/>
<dbReference type="Ensembl" id="ENSAMXT00000005962.2">
    <property type="protein sequence ID" value="ENSAMXP00000005962.2"/>
    <property type="gene ID" value="ENSAMXG00000005792.2"/>
</dbReference>
<evidence type="ECO:0000256" key="26">
    <source>
        <dbReference type="SAM" id="MobiDB-lite"/>
    </source>
</evidence>
<dbReference type="GO" id="GO:0009888">
    <property type="term" value="P:tissue development"/>
    <property type="evidence" value="ECO:0007669"/>
    <property type="project" value="TreeGrafter"/>
</dbReference>
<dbReference type="GO" id="GO:0005608">
    <property type="term" value="C:laminin-3 complex"/>
    <property type="evidence" value="ECO:0007669"/>
    <property type="project" value="UniProtKB-ARBA"/>
</dbReference>